<dbReference type="EMBL" id="BMNA01000003">
    <property type="protein sequence ID" value="GGM00052.1"/>
    <property type="molecule type" value="Genomic_DNA"/>
</dbReference>
<evidence type="ECO:0000313" key="2">
    <source>
        <dbReference type="EMBL" id="GGM00052.1"/>
    </source>
</evidence>
<proteinExistence type="predicted"/>
<reference evidence="2" key="2">
    <citation type="submission" date="2020-09" db="EMBL/GenBank/DDBJ databases">
        <authorList>
            <person name="Sun Q."/>
            <person name="Zhou Y."/>
        </authorList>
    </citation>
    <scope>NUCLEOTIDE SEQUENCE</scope>
    <source>
        <strain evidence="2">CGMCC 4.7308</strain>
    </source>
</reference>
<dbReference type="Proteomes" id="UP000655208">
    <property type="component" value="Unassembled WGS sequence"/>
</dbReference>
<sequence>MLGVLLLLAAVAGAGLAGAAPRRLAGSPVPAVLVAAAPRVGDCVLADPRPDLMVDRTAPALPTVPAGDCAASRLPHVGEVVSVYRDGPLFPVDNLGVRPVPDVDACRPAADAYLGLDRIRPDTDFGQAATRSAVPWVPAAVGRVAVIGPDALQRRLGQQWVACVSYGRGSAFRTSVRGVFPGGVLPDSYAVCTAASPAPPRPAVPCGIPHGVEVIAVLPLTYRVPPADELATSCTALTQAVTGRRDVTAGGALAVGVTVTHFDVQGRPVPGYPASGADQPAEAACAVTATGGRRLVATLSGAGDAPLPLAR</sequence>
<keyword evidence="3" id="KW-1185">Reference proteome</keyword>
<organism evidence="2 3">
    <name type="scientific">Nakamurella endophytica</name>
    <dbReference type="NCBI Taxonomy" id="1748367"/>
    <lineage>
        <taxon>Bacteria</taxon>
        <taxon>Bacillati</taxon>
        <taxon>Actinomycetota</taxon>
        <taxon>Actinomycetes</taxon>
        <taxon>Nakamurellales</taxon>
        <taxon>Nakamurellaceae</taxon>
        <taxon>Nakamurella</taxon>
    </lineage>
</organism>
<accession>A0A917SUW2</accession>
<name>A0A917SUW2_9ACTN</name>
<feature type="chain" id="PRO_5037748688" description="Septum formation-related domain-containing protein" evidence="1">
    <location>
        <begin position="20"/>
        <end position="311"/>
    </location>
</feature>
<evidence type="ECO:0000256" key="1">
    <source>
        <dbReference type="SAM" id="SignalP"/>
    </source>
</evidence>
<protein>
    <recommendedName>
        <fullName evidence="4">Septum formation-related domain-containing protein</fullName>
    </recommendedName>
</protein>
<reference evidence="2" key="1">
    <citation type="journal article" date="2014" name="Int. J. Syst. Evol. Microbiol.">
        <title>Complete genome sequence of Corynebacterium casei LMG S-19264T (=DSM 44701T), isolated from a smear-ripened cheese.</title>
        <authorList>
            <consortium name="US DOE Joint Genome Institute (JGI-PGF)"/>
            <person name="Walter F."/>
            <person name="Albersmeier A."/>
            <person name="Kalinowski J."/>
            <person name="Ruckert C."/>
        </authorList>
    </citation>
    <scope>NUCLEOTIDE SEQUENCE</scope>
    <source>
        <strain evidence="2">CGMCC 4.7308</strain>
    </source>
</reference>
<comment type="caution">
    <text evidence="2">The sequence shown here is derived from an EMBL/GenBank/DDBJ whole genome shotgun (WGS) entry which is preliminary data.</text>
</comment>
<dbReference type="AlphaFoldDB" id="A0A917SUW2"/>
<evidence type="ECO:0008006" key="4">
    <source>
        <dbReference type="Google" id="ProtNLM"/>
    </source>
</evidence>
<keyword evidence="1" id="KW-0732">Signal</keyword>
<feature type="signal peptide" evidence="1">
    <location>
        <begin position="1"/>
        <end position="19"/>
    </location>
</feature>
<evidence type="ECO:0000313" key="3">
    <source>
        <dbReference type="Proteomes" id="UP000655208"/>
    </source>
</evidence>
<gene>
    <name evidence="2" type="ORF">GCM10011594_20120</name>
</gene>